<keyword evidence="3" id="KW-1185">Reference proteome</keyword>
<protein>
    <submittedName>
        <fullName evidence="2">Uncharacterized protein</fullName>
    </submittedName>
</protein>
<reference evidence="2" key="1">
    <citation type="submission" date="2019-10" db="EMBL/GenBank/DDBJ databases">
        <authorList>
            <consortium name="DOE Joint Genome Institute"/>
            <person name="Kuo A."/>
            <person name="Miyauchi S."/>
            <person name="Kiss E."/>
            <person name="Drula E."/>
            <person name="Kohler A."/>
            <person name="Sanchez-Garcia M."/>
            <person name="Andreopoulos B."/>
            <person name="Barry K.W."/>
            <person name="Bonito G."/>
            <person name="Buee M."/>
            <person name="Carver A."/>
            <person name="Chen C."/>
            <person name="Cichocki N."/>
            <person name="Clum A."/>
            <person name="Culley D."/>
            <person name="Crous P.W."/>
            <person name="Fauchery L."/>
            <person name="Girlanda M."/>
            <person name="Hayes R."/>
            <person name="Keri Z."/>
            <person name="LaButti K."/>
            <person name="Lipzen A."/>
            <person name="Lombard V."/>
            <person name="Magnuson J."/>
            <person name="Maillard F."/>
            <person name="Morin E."/>
            <person name="Murat C."/>
            <person name="Nolan M."/>
            <person name="Ohm R."/>
            <person name="Pangilinan J."/>
            <person name="Pereira M."/>
            <person name="Perotto S."/>
            <person name="Peter M."/>
            <person name="Riley R."/>
            <person name="Sitrit Y."/>
            <person name="Stielow B."/>
            <person name="Szollosi G."/>
            <person name="Zifcakova L."/>
            <person name="Stursova M."/>
            <person name="Spatafora J.W."/>
            <person name="Tedersoo L."/>
            <person name="Vaario L.-M."/>
            <person name="Yamada A."/>
            <person name="Yan M."/>
            <person name="Wang P."/>
            <person name="Xu J."/>
            <person name="Bruns T."/>
            <person name="Baldrian P."/>
            <person name="Vilgalys R."/>
            <person name="Henrissat B."/>
            <person name="Grigoriev I.V."/>
            <person name="Hibbett D."/>
            <person name="Nagy L.G."/>
            <person name="Martin F.M."/>
        </authorList>
    </citation>
    <scope>NUCLEOTIDE SEQUENCE</scope>
    <source>
        <strain evidence="2">BED1</strain>
    </source>
</reference>
<feature type="region of interest" description="Disordered" evidence="1">
    <location>
        <begin position="441"/>
        <end position="514"/>
    </location>
</feature>
<dbReference type="Proteomes" id="UP001194468">
    <property type="component" value="Unassembled WGS sequence"/>
</dbReference>
<name>A0AAD4BTI6_BOLED</name>
<sequence length="626" mass="67884">MSTAYLPDAPTSTRLDITQDHEAFLGAPIGEMQGAYPNAYPLPGSLPPWDATIPSNVYTADDFDHYFPNCQGSSTMYPPAGFIPAMANPAPTMNHTYPQAASSYNLPVGNATNTAAVLPSEVFAHQEVPFPFTFKHPLPTQPEAPPVQGQQHVQDAQGDLPVGNTAAVLPSEAIGHHEVPFPYMFEHPLPTQLEAPLVQGQQQAQYAQGDLPVGNATNTAAVLPSEATGHFSFMFEHPLPTQLEAPLVQGQQQAQDAQGDLPVGNATNTAAVLPSKVIAHHEVPFPFTFEQPLPTQLEAPLVQGQQQVQDARGGFSAMELLPEPGEVHNEDDQTYEESRATLVGPGTYLNNIPSGPPAPNTATHFCSDNPKSTCSENGTIDFNLLLAFIAKYPDGLSMVEKAIEHFDPATALGSNDGLSTGQLSQADTNEPLSLPHGVARCEMASSDSSTAASTSTQAHSAPSGSCPISPKQFEAACEPSGSTRTDGSSTGKRRRSEEDSEPCNTTEGGEKRRKKKKLIQVDGEYICLICKILQLRCFPLSRRDSLKRHIARLHELFQILFESEFDGFKILERRQIDQDENLFPFILLCIALQMHARARGVKIKAEEDLMLKYPDVVPKAVWYSQS</sequence>
<feature type="compositionally biased region" description="Low complexity" evidence="1">
    <location>
        <begin position="480"/>
        <end position="490"/>
    </location>
</feature>
<dbReference type="EMBL" id="WHUW01000015">
    <property type="protein sequence ID" value="KAF8438962.1"/>
    <property type="molecule type" value="Genomic_DNA"/>
</dbReference>
<gene>
    <name evidence="2" type="ORF">L210DRAFT_3504683</name>
</gene>
<feature type="compositionally biased region" description="Low complexity" evidence="1">
    <location>
        <begin position="444"/>
        <end position="463"/>
    </location>
</feature>
<evidence type="ECO:0000256" key="1">
    <source>
        <dbReference type="SAM" id="MobiDB-lite"/>
    </source>
</evidence>
<accession>A0AAD4BTI6</accession>
<reference evidence="2" key="2">
    <citation type="journal article" date="2020" name="Nat. Commun.">
        <title>Large-scale genome sequencing of mycorrhizal fungi provides insights into the early evolution of symbiotic traits.</title>
        <authorList>
            <person name="Miyauchi S."/>
            <person name="Kiss E."/>
            <person name="Kuo A."/>
            <person name="Drula E."/>
            <person name="Kohler A."/>
            <person name="Sanchez-Garcia M."/>
            <person name="Morin E."/>
            <person name="Andreopoulos B."/>
            <person name="Barry K.W."/>
            <person name="Bonito G."/>
            <person name="Buee M."/>
            <person name="Carver A."/>
            <person name="Chen C."/>
            <person name="Cichocki N."/>
            <person name="Clum A."/>
            <person name="Culley D."/>
            <person name="Crous P.W."/>
            <person name="Fauchery L."/>
            <person name="Girlanda M."/>
            <person name="Hayes R.D."/>
            <person name="Keri Z."/>
            <person name="LaButti K."/>
            <person name="Lipzen A."/>
            <person name="Lombard V."/>
            <person name="Magnuson J."/>
            <person name="Maillard F."/>
            <person name="Murat C."/>
            <person name="Nolan M."/>
            <person name="Ohm R.A."/>
            <person name="Pangilinan J."/>
            <person name="Pereira M.F."/>
            <person name="Perotto S."/>
            <person name="Peter M."/>
            <person name="Pfister S."/>
            <person name="Riley R."/>
            <person name="Sitrit Y."/>
            <person name="Stielow J.B."/>
            <person name="Szollosi G."/>
            <person name="Zifcakova L."/>
            <person name="Stursova M."/>
            <person name="Spatafora J.W."/>
            <person name="Tedersoo L."/>
            <person name="Vaario L.M."/>
            <person name="Yamada A."/>
            <person name="Yan M."/>
            <person name="Wang P."/>
            <person name="Xu J."/>
            <person name="Bruns T."/>
            <person name="Baldrian P."/>
            <person name="Vilgalys R."/>
            <person name="Dunand C."/>
            <person name="Henrissat B."/>
            <person name="Grigoriev I.V."/>
            <person name="Hibbett D."/>
            <person name="Nagy L.G."/>
            <person name="Martin F.M."/>
        </authorList>
    </citation>
    <scope>NUCLEOTIDE SEQUENCE</scope>
    <source>
        <strain evidence="2">BED1</strain>
    </source>
</reference>
<evidence type="ECO:0000313" key="3">
    <source>
        <dbReference type="Proteomes" id="UP001194468"/>
    </source>
</evidence>
<proteinExistence type="predicted"/>
<organism evidence="2 3">
    <name type="scientific">Boletus edulis BED1</name>
    <dbReference type="NCBI Taxonomy" id="1328754"/>
    <lineage>
        <taxon>Eukaryota</taxon>
        <taxon>Fungi</taxon>
        <taxon>Dikarya</taxon>
        <taxon>Basidiomycota</taxon>
        <taxon>Agaricomycotina</taxon>
        <taxon>Agaricomycetes</taxon>
        <taxon>Agaricomycetidae</taxon>
        <taxon>Boletales</taxon>
        <taxon>Boletineae</taxon>
        <taxon>Boletaceae</taxon>
        <taxon>Boletoideae</taxon>
        <taxon>Boletus</taxon>
    </lineage>
</organism>
<dbReference type="AlphaFoldDB" id="A0AAD4BTI6"/>
<evidence type="ECO:0000313" key="2">
    <source>
        <dbReference type="EMBL" id="KAF8438962.1"/>
    </source>
</evidence>
<comment type="caution">
    <text evidence="2">The sequence shown here is derived from an EMBL/GenBank/DDBJ whole genome shotgun (WGS) entry which is preliminary data.</text>
</comment>